<organism evidence="2 3">
    <name type="scientific">Mucilaginibacter lappiensis</name>
    <dbReference type="NCBI Taxonomy" id="354630"/>
    <lineage>
        <taxon>Bacteria</taxon>
        <taxon>Pseudomonadati</taxon>
        <taxon>Bacteroidota</taxon>
        <taxon>Sphingobacteriia</taxon>
        <taxon>Sphingobacteriales</taxon>
        <taxon>Sphingobacteriaceae</taxon>
        <taxon>Mucilaginibacter</taxon>
    </lineage>
</organism>
<evidence type="ECO:0000313" key="2">
    <source>
        <dbReference type="EMBL" id="MBB6107824.1"/>
    </source>
</evidence>
<sequence length="51" mass="5899">MTDQACRENPYGNKFEEVKDRNLLQLPGGKQQEKQAFRFRTMPAEKDPIGS</sequence>
<gene>
    <name evidence="2" type="ORF">HDF23_000554</name>
</gene>
<accession>A0ABR6PDJ3</accession>
<name>A0ABR6PDJ3_9SPHI</name>
<keyword evidence="3" id="KW-1185">Reference proteome</keyword>
<evidence type="ECO:0000313" key="3">
    <source>
        <dbReference type="Proteomes" id="UP000541583"/>
    </source>
</evidence>
<proteinExistence type="predicted"/>
<evidence type="ECO:0000256" key="1">
    <source>
        <dbReference type="SAM" id="MobiDB-lite"/>
    </source>
</evidence>
<reference evidence="2 3" key="1">
    <citation type="submission" date="2020-08" db="EMBL/GenBank/DDBJ databases">
        <title>Genomic Encyclopedia of Type Strains, Phase IV (KMG-V): Genome sequencing to study the core and pangenomes of soil and plant-associated prokaryotes.</title>
        <authorList>
            <person name="Whitman W."/>
        </authorList>
    </citation>
    <scope>NUCLEOTIDE SEQUENCE [LARGE SCALE GENOMIC DNA]</scope>
    <source>
        <strain evidence="2 3">ANJLi2</strain>
    </source>
</reference>
<comment type="caution">
    <text evidence="2">The sequence shown here is derived from an EMBL/GenBank/DDBJ whole genome shotgun (WGS) entry which is preliminary data.</text>
</comment>
<dbReference type="Proteomes" id="UP000541583">
    <property type="component" value="Unassembled WGS sequence"/>
</dbReference>
<dbReference type="EMBL" id="JACHCB010000001">
    <property type="protein sequence ID" value="MBB6107824.1"/>
    <property type="molecule type" value="Genomic_DNA"/>
</dbReference>
<protein>
    <submittedName>
        <fullName evidence="2">Uncharacterized protein</fullName>
    </submittedName>
</protein>
<feature type="region of interest" description="Disordered" evidence="1">
    <location>
        <begin position="26"/>
        <end position="51"/>
    </location>
</feature>